<proteinExistence type="predicted"/>
<dbReference type="InterPro" id="IPR014756">
    <property type="entry name" value="Ig_E-set"/>
</dbReference>
<organism evidence="4 5">
    <name type="scientific">Sediminihabitans luteus</name>
    <dbReference type="NCBI Taxonomy" id="1138585"/>
    <lineage>
        <taxon>Bacteria</taxon>
        <taxon>Bacillati</taxon>
        <taxon>Actinomycetota</taxon>
        <taxon>Actinomycetes</taxon>
        <taxon>Micrococcales</taxon>
        <taxon>Cellulomonadaceae</taxon>
        <taxon>Sediminihabitans</taxon>
    </lineage>
</organism>
<evidence type="ECO:0000313" key="4">
    <source>
        <dbReference type="EMBL" id="PJJ68964.1"/>
    </source>
</evidence>
<dbReference type="OrthoDB" id="9795587at2"/>
<dbReference type="Pfam" id="PF00174">
    <property type="entry name" value="Oxidored_molyb"/>
    <property type="match status" value="1"/>
</dbReference>
<dbReference type="GO" id="GO:0006790">
    <property type="term" value="P:sulfur compound metabolic process"/>
    <property type="evidence" value="ECO:0007669"/>
    <property type="project" value="TreeGrafter"/>
</dbReference>
<dbReference type="InterPro" id="IPR000572">
    <property type="entry name" value="OxRdtase_Mopterin-bd_dom"/>
</dbReference>
<dbReference type="AlphaFoldDB" id="A0A2M9CC73"/>
<evidence type="ECO:0000256" key="1">
    <source>
        <dbReference type="SAM" id="MobiDB-lite"/>
    </source>
</evidence>
<keyword evidence="2" id="KW-1133">Transmembrane helix</keyword>
<accession>A0A2M9CC73</accession>
<dbReference type="GO" id="GO:0008482">
    <property type="term" value="F:sulfite oxidase activity"/>
    <property type="evidence" value="ECO:0007669"/>
    <property type="project" value="TreeGrafter"/>
</dbReference>
<feature type="region of interest" description="Disordered" evidence="1">
    <location>
        <begin position="1"/>
        <end position="22"/>
    </location>
</feature>
<feature type="transmembrane region" description="Helical" evidence="2">
    <location>
        <begin position="116"/>
        <end position="133"/>
    </location>
</feature>
<dbReference type="PANTHER" id="PTHR19372">
    <property type="entry name" value="SULFITE REDUCTASE"/>
    <property type="match status" value="1"/>
</dbReference>
<feature type="region of interest" description="Disordered" evidence="1">
    <location>
        <begin position="522"/>
        <end position="551"/>
    </location>
</feature>
<dbReference type="InterPro" id="IPR036374">
    <property type="entry name" value="OxRdtase_Mopterin-bd_sf"/>
</dbReference>
<evidence type="ECO:0000313" key="5">
    <source>
        <dbReference type="Proteomes" id="UP000231693"/>
    </source>
</evidence>
<dbReference type="SUPFAM" id="SSF56524">
    <property type="entry name" value="Oxidoreductase molybdopterin-binding domain"/>
    <property type="match status" value="1"/>
</dbReference>
<dbReference type="SUPFAM" id="SSF81296">
    <property type="entry name" value="E set domains"/>
    <property type="match status" value="1"/>
</dbReference>
<comment type="caution">
    <text evidence="4">The sequence shown here is derived from an EMBL/GenBank/DDBJ whole genome shotgun (WGS) entry which is preliminary data.</text>
</comment>
<dbReference type="Gene3D" id="3.90.420.10">
    <property type="entry name" value="Oxidoreductase, molybdopterin-binding domain"/>
    <property type="match status" value="1"/>
</dbReference>
<dbReference type="PANTHER" id="PTHR19372:SF7">
    <property type="entry name" value="SULFITE OXIDASE, MITOCHONDRIAL"/>
    <property type="match status" value="1"/>
</dbReference>
<keyword evidence="2" id="KW-0472">Membrane</keyword>
<dbReference type="Proteomes" id="UP000231693">
    <property type="component" value="Unassembled WGS sequence"/>
</dbReference>
<evidence type="ECO:0000256" key="2">
    <source>
        <dbReference type="SAM" id="Phobius"/>
    </source>
</evidence>
<dbReference type="GO" id="GO:0043546">
    <property type="term" value="F:molybdopterin cofactor binding"/>
    <property type="evidence" value="ECO:0007669"/>
    <property type="project" value="TreeGrafter"/>
</dbReference>
<evidence type="ECO:0000259" key="3">
    <source>
        <dbReference type="Pfam" id="PF00174"/>
    </source>
</evidence>
<dbReference type="EMBL" id="PGFE01000006">
    <property type="protein sequence ID" value="PJJ68964.1"/>
    <property type="molecule type" value="Genomic_DNA"/>
</dbReference>
<name>A0A2M9CC73_9CELL</name>
<feature type="domain" description="Oxidoreductase molybdopterin-binding" evidence="3">
    <location>
        <begin position="277"/>
        <end position="426"/>
    </location>
</feature>
<dbReference type="Gene3D" id="2.60.40.650">
    <property type="match status" value="1"/>
</dbReference>
<keyword evidence="2" id="KW-0812">Transmembrane</keyword>
<gene>
    <name evidence="4" type="ORF">CLV28_2771</name>
</gene>
<feature type="transmembrane region" description="Helical" evidence="2">
    <location>
        <begin position="89"/>
        <end position="109"/>
    </location>
</feature>
<feature type="transmembrane region" description="Helical" evidence="2">
    <location>
        <begin position="29"/>
        <end position="53"/>
    </location>
</feature>
<sequence>MRESGTVTHPAPPPSTLENPRAARPGGTWWAALAGVVAAATGFAVAEVVALVVSPAASPILAAGAAVVDQVPPWLKDFAVATFGTYDKAVLLATMAVVLALGAALAGWLELRRRPGGTLLLVAVGTVGAAVAVSRPEATLWWALPTAVGVAVAALVLRAATSRLVDWQDDVAAVARSRDEPPTESPRTAAERRVEIDRRRFLTYTGVAAVGAVLVGVGARALAAGARGVSAVRAAIRLPAAATPAAAVPAGAELGIAGLAPYVTPNDDFYRIDTALRAPQVDPDTWVLKVTGMVDEPFEITFAELLALPLTEHHVTLTCVSNYVGDDLVGNALWLGYPVRELLARAAPQAGADMVLSTSVDGWTASTPLDVLQDTGRECLLAVGMNGEPLPVDHGFPARLVVPGLYGYVSATKWVTELKVTTFAQDLAYWSTRGWTPRGPIKLASRIDTPSVGVTLDAGTVTVAGVAWHQHTGIAKVEVQVDDEEWVEAELAEVVSADTWRQWVHRWDATSGSHTLRVRATDADGQVQTSDTAPPAPDGATGWHEVDVRVR</sequence>
<protein>
    <submittedName>
        <fullName evidence="4">DMSO/TMAO reductase YedYZ molybdopterin-dependent catalytic subunit</fullName>
    </submittedName>
</protein>
<feature type="transmembrane region" description="Helical" evidence="2">
    <location>
        <begin position="139"/>
        <end position="157"/>
    </location>
</feature>
<dbReference type="GO" id="GO:0020037">
    <property type="term" value="F:heme binding"/>
    <property type="evidence" value="ECO:0007669"/>
    <property type="project" value="TreeGrafter"/>
</dbReference>
<dbReference type="Pfam" id="PF17957">
    <property type="entry name" value="Big_7"/>
    <property type="match status" value="1"/>
</dbReference>
<feature type="transmembrane region" description="Helical" evidence="2">
    <location>
        <begin position="201"/>
        <end position="223"/>
    </location>
</feature>
<keyword evidence="5" id="KW-1185">Reference proteome</keyword>
<reference evidence="4 5" key="1">
    <citation type="submission" date="2017-11" db="EMBL/GenBank/DDBJ databases">
        <title>Genomic Encyclopedia of Archaeal and Bacterial Type Strains, Phase II (KMG-II): From Individual Species to Whole Genera.</title>
        <authorList>
            <person name="Goeker M."/>
        </authorList>
    </citation>
    <scope>NUCLEOTIDE SEQUENCE [LARGE SCALE GENOMIC DNA]</scope>
    <source>
        <strain evidence="4 5">DSM 25478</strain>
    </source>
</reference>